<feature type="transmembrane region" description="Helical" evidence="5">
    <location>
        <begin position="156"/>
        <end position="178"/>
    </location>
</feature>
<feature type="transmembrane region" description="Helical" evidence="5">
    <location>
        <begin position="80"/>
        <end position="98"/>
    </location>
</feature>
<name>A0A918CAZ9_9DEIO</name>
<protein>
    <recommendedName>
        <fullName evidence="6">O-antigen ligase-related domain-containing protein</fullName>
    </recommendedName>
</protein>
<evidence type="ECO:0000256" key="3">
    <source>
        <dbReference type="ARBA" id="ARBA00022989"/>
    </source>
</evidence>
<dbReference type="InterPro" id="IPR007016">
    <property type="entry name" value="O-antigen_ligase-rel_domated"/>
</dbReference>
<evidence type="ECO:0000256" key="2">
    <source>
        <dbReference type="ARBA" id="ARBA00022692"/>
    </source>
</evidence>
<dbReference type="Proteomes" id="UP000603865">
    <property type="component" value="Unassembled WGS sequence"/>
</dbReference>
<evidence type="ECO:0000256" key="1">
    <source>
        <dbReference type="ARBA" id="ARBA00004141"/>
    </source>
</evidence>
<reference evidence="7" key="1">
    <citation type="journal article" date="2014" name="Int. J. Syst. Evol. Microbiol.">
        <title>Complete genome sequence of Corynebacterium casei LMG S-19264T (=DSM 44701T), isolated from a smear-ripened cheese.</title>
        <authorList>
            <consortium name="US DOE Joint Genome Institute (JGI-PGF)"/>
            <person name="Walter F."/>
            <person name="Albersmeier A."/>
            <person name="Kalinowski J."/>
            <person name="Ruckert C."/>
        </authorList>
    </citation>
    <scope>NUCLEOTIDE SEQUENCE</scope>
    <source>
        <strain evidence="7">JCM 31311</strain>
    </source>
</reference>
<dbReference type="EMBL" id="BMQL01000017">
    <property type="protein sequence ID" value="GGR14671.1"/>
    <property type="molecule type" value="Genomic_DNA"/>
</dbReference>
<comment type="subcellular location">
    <subcellularLocation>
        <location evidence="1">Membrane</location>
        <topology evidence="1">Multi-pass membrane protein</topology>
    </subcellularLocation>
</comment>
<evidence type="ECO:0000313" key="7">
    <source>
        <dbReference type="EMBL" id="GGR14671.1"/>
    </source>
</evidence>
<gene>
    <name evidence="7" type="ORF">GCM10008957_29360</name>
</gene>
<reference evidence="7" key="2">
    <citation type="submission" date="2020-09" db="EMBL/GenBank/DDBJ databases">
        <authorList>
            <person name="Sun Q."/>
            <person name="Ohkuma M."/>
        </authorList>
    </citation>
    <scope>NUCLEOTIDE SEQUENCE</scope>
    <source>
        <strain evidence="7">JCM 31311</strain>
    </source>
</reference>
<comment type="caution">
    <text evidence="7">The sequence shown here is derived from an EMBL/GenBank/DDBJ whole genome shotgun (WGS) entry which is preliminary data.</text>
</comment>
<feature type="transmembrane region" description="Helical" evidence="5">
    <location>
        <begin position="53"/>
        <end position="74"/>
    </location>
</feature>
<dbReference type="InterPro" id="IPR051533">
    <property type="entry name" value="WaaL-like"/>
</dbReference>
<feature type="transmembrane region" description="Helical" evidence="5">
    <location>
        <begin position="304"/>
        <end position="323"/>
    </location>
</feature>
<feature type="transmembrane region" description="Helical" evidence="5">
    <location>
        <begin position="128"/>
        <end position="144"/>
    </location>
</feature>
<dbReference type="AlphaFoldDB" id="A0A918CAZ9"/>
<dbReference type="PANTHER" id="PTHR37422">
    <property type="entry name" value="TEICHURONIC ACID BIOSYNTHESIS PROTEIN TUAE"/>
    <property type="match status" value="1"/>
</dbReference>
<evidence type="ECO:0000256" key="5">
    <source>
        <dbReference type="SAM" id="Phobius"/>
    </source>
</evidence>
<evidence type="ECO:0000259" key="6">
    <source>
        <dbReference type="Pfam" id="PF04932"/>
    </source>
</evidence>
<keyword evidence="2 5" id="KW-0812">Transmembrane</keyword>
<keyword evidence="3 5" id="KW-1133">Transmembrane helix</keyword>
<sequence>MPLVGWLWLLFGAVTALWSLSPGFTLLSIQWDAVLLGALVAGRLLWKLPALPLSITAATSGWASLSLVALGSRFYLSGSVMYIAAALAVPALSMYVALWWRQRRLLRLGSAVVAVVLLYVIGISASRAALLPTLLILGVAAWRLHGEGANWKQLSLGLLLLLGGVALIDALVFDHAVLQAIGLKTFDTLHKATQEGGNLETRLQMWEVAFHAFTTHPFGLGSGAYGDVFQSTQAWPVYYSRFVHNTFLETLASGGFLRFGALCWLLWQAFQHSWRSARWPVALALVGIWLNMCFDVTGNIPSTLLVAFLTVGLGLGANETVEIRATETSAQIRRATPTLAALSGLVVIAVTLAWWWPHDIQQQAIWRGMWPPAIASIPSSDREPLLTRAVSRFPDSIGLQKLWIASASGSQREQRLNTATQIIPYGDASFFLQLAQQQRQLGQSAAAAQTEALCRSHFGRLRSPLGLALTPGSISGTSLHDLCLKP</sequence>
<feature type="domain" description="O-antigen ligase-related" evidence="6">
    <location>
        <begin position="113"/>
        <end position="257"/>
    </location>
</feature>
<evidence type="ECO:0000256" key="4">
    <source>
        <dbReference type="ARBA" id="ARBA00023136"/>
    </source>
</evidence>
<organism evidence="7 8">
    <name type="scientific">Deinococcus ruber</name>
    <dbReference type="NCBI Taxonomy" id="1848197"/>
    <lineage>
        <taxon>Bacteria</taxon>
        <taxon>Thermotogati</taxon>
        <taxon>Deinococcota</taxon>
        <taxon>Deinococci</taxon>
        <taxon>Deinococcales</taxon>
        <taxon>Deinococcaceae</taxon>
        <taxon>Deinococcus</taxon>
    </lineage>
</organism>
<proteinExistence type="predicted"/>
<accession>A0A918CAZ9</accession>
<evidence type="ECO:0000313" key="8">
    <source>
        <dbReference type="Proteomes" id="UP000603865"/>
    </source>
</evidence>
<keyword evidence="4 5" id="KW-0472">Membrane</keyword>
<dbReference type="PANTHER" id="PTHR37422:SF13">
    <property type="entry name" value="LIPOPOLYSACCHARIDE BIOSYNTHESIS PROTEIN PA4999-RELATED"/>
    <property type="match status" value="1"/>
</dbReference>
<keyword evidence="8" id="KW-1185">Reference proteome</keyword>
<feature type="transmembrane region" description="Helical" evidence="5">
    <location>
        <begin position="335"/>
        <end position="356"/>
    </location>
</feature>
<dbReference type="GO" id="GO:0016020">
    <property type="term" value="C:membrane"/>
    <property type="evidence" value="ECO:0007669"/>
    <property type="project" value="UniProtKB-SubCell"/>
</dbReference>
<dbReference type="Pfam" id="PF04932">
    <property type="entry name" value="Wzy_C"/>
    <property type="match status" value="1"/>
</dbReference>